<keyword evidence="3" id="KW-1185">Reference proteome</keyword>
<dbReference type="Proteomes" id="UP000767291">
    <property type="component" value="Unassembled WGS sequence"/>
</dbReference>
<name>A0ABS4EA58_9FIRM</name>
<evidence type="ECO:0000313" key="2">
    <source>
        <dbReference type="EMBL" id="MBP1854822.1"/>
    </source>
</evidence>
<reference evidence="2 3" key="1">
    <citation type="submission" date="2021-03" db="EMBL/GenBank/DDBJ databases">
        <title>Genomic Encyclopedia of Type Strains, Phase IV (KMG-IV): sequencing the most valuable type-strain genomes for metagenomic binning, comparative biology and taxonomic classification.</title>
        <authorList>
            <person name="Goeker M."/>
        </authorList>
    </citation>
    <scope>NUCLEOTIDE SEQUENCE [LARGE SCALE GENOMIC DNA]</scope>
    <source>
        <strain evidence="2 3">DSM 1289</strain>
    </source>
</reference>
<organism evidence="2 3">
    <name type="scientific">Metaclostridioides mangenotii</name>
    <dbReference type="NCBI Taxonomy" id="1540"/>
    <lineage>
        <taxon>Bacteria</taxon>
        <taxon>Bacillati</taxon>
        <taxon>Bacillota</taxon>
        <taxon>Clostridia</taxon>
        <taxon>Peptostreptococcales</taxon>
        <taxon>Peptostreptococcaceae</taxon>
        <taxon>Metaclostridioides</taxon>
    </lineage>
</organism>
<dbReference type="EMBL" id="JAGGJX010000001">
    <property type="protein sequence ID" value="MBP1854822.1"/>
    <property type="molecule type" value="Genomic_DNA"/>
</dbReference>
<evidence type="ECO:0000256" key="1">
    <source>
        <dbReference type="SAM" id="MobiDB-lite"/>
    </source>
</evidence>
<protein>
    <submittedName>
        <fullName evidence="2">Uncharacterized protein</fullName>
    </submittedName>
</protein>
<feature type="compositionally biased region" description="Basic and acidic residues" evidence="1">
    <location>
        <begin position="12"/>
        <end position="21"/>
    </location>
</feature>
<comment type="caution">
    <text evidence="2">The sequence shown here is derived from an EMBL/GenBank/DDBJ whole genome shotgun (WGS) entry which is preliminary data.</text>
</comment>
<evidence type="ECO:0000313" key="3">
    <source>
        <dbReference type="Proteomes" id="UP000767291"/>
    </source>
</evidence>
<accession>A0ABS4EA58</accession>
<feature type="region of interest" description="Disordered" evidence="1">
    <location>
        <begin position="1"/>
        <end position="27"/>
    </location>
</feature>
<proteinExistence type="predicted"/>
<feature type="compositionally biased region" description="Low complexity" evidence="1">
    <location>
        <begin position="1"/>
        <end position="11"/>
    </location>
</feature>
<sequence>MQSSFISSSEKYSFKISKEESGTDFGSARNTCVNLVYFDYDQVISESLLTPN</sequence>
<gene>
    <name evidence="2" type="ORF">J2Z43_001212</name>
</gene>